<evidence type="ECO:0000313" key="2">
    <source>
        <dbReference type="EMBL" id="MBA4635758.1"/>
    </source>
</evidence>
<reference evidence="2" key="2">
    <citation type="submission" date="2020-07" db="EMBL/GenBank/DDBJ databases">
        <authorList>
            <person name="Vera ALvarez R."/>
            <person name="Arias-Moreno D.M."/>
            <person name="Jimenez-Jacinto V."/>
            <person name="Jimenez-Bremont J.F."/>
            <person name="Swaminathan K."/>
            <person name="Moose S.P."/>
            <person name="Guerrero-Gonzalez M.L."/>
            <person name="Marino-Ramirez L."/>
            <person name="Landsman D."/>
            <person name="Rodriguez-Kessler M."/>
            <person name="Delgado-Sanchez P."/>
        </authorList>
    </citation>
    <scope>NUCLEOTIDE SEQUENCE</scope>
    <source>
        <tissue evidence="2">Cladode</tissue>
    </source>
</reference>
<keyword evidence="1" id="KW-0812">Transmembrane</keyword>
<keyword evidence="1" id="KW-0472">Membrane</keyword>
<dbReference type="EMBL" id="GISG01096697">
    <property type="protein sequence ID" value="MBA4635758.1"/>
    <property type="molecule type" value="Transcribed_RNA"/>
</dbReference>
<sequence>MLYSQVEAQNKKRDNYRSVLLISMEQSDGTILVDNRWFNIPRRGYLIMTHLLGLHRFVGVYFLMQLLMYSSYFVSFIFFLLNGREEILTVSFFISLQFFFLKKT</sequence>
<name>A0A7C8Z6K6_OPUST</name>
<accession>A0A7C8Z6K6</accession>
<dbReference type="AlphaFoldDB" id="A0A7C8Z6K6"/>
<feature type="transmembrane region" description="Helical" evidence="1">
    <location>
        <begin position="58"/>
        <end position="81"/>
    </location>
</feature>
<protein>
    <submittedName>
        <fullName evidence="2">Uncharacterized protein</fullName>
    </submittedName>
</protein>
<evidence type="ECO:0000256" key="1">
    <source>
        <dbReference type="SAM" id="Phobius"/>
    </source>
</evidence>
<reference evidence="2" key="1">
    <citation type="journal article" date="2013" name="J. Plant Res.">
        <title>Effect of fungi and light on seed germination of three Opuntia species from semiarid lands of central Mexico.</title>
        <authorList>
            <person name="Delgado-Sanchez P."/>
            <person name="Jimenez-Bremont J.F."/>
            <person name="Guerrero-Gonzalez Mde L."/>
            <person name="Flores J."/>
        </authorList>
    </citation>
    <scope>NUCLEOTIDE SEQUENCE</scope>
    <source>
        <tissue evidence="2">Cladode</tissue>
    </source>
</reference>
<proteinExistence type="predicted"/>
<keyword evidence="1" id="KW-1133">Transmembrane helix</keyword>
<organism evidence="2">
    <name type="scientific">Opuntia streptacantha</name>
    <name type="common">Prickly pear cactus</name>
    <name type="synonym">Opuntia cardona</name>
    <dbReference type="NCBI Taxonomy" id="393608"/>
    <lineage>
        <taxon>Eukaryota</taxon>
        <taxon>Viridiplantae</taxon>
        <taxon>Streptophyta</taxon>
        <taxon>Embryophyta</taxon>
        <taxon>Tracheophyta</taxon>
        <taxon>Spermatophyta</taxon>
        <taxon>Magnoliopsida</taxon>
        <taxon>eudicotyledons</taxon>
        <taxon>Gunneridae</taxon>
        <taxon>Pentapetalae</taxon>
        <taxon>Caryophyllales</taxon>
        <taxon>Cactineae</taxon>
        <taxon>Cactaceae</taxon>
        <taxon>Opuntioideae</taxon>
        <taxon>Opuntia</taxon>
    </lineage>
</organism>